<organism evidence="1 2">
    <name type="scientific">Plectus sambesii</name>
    <dbReference type="NCBI Taxonomy" id="2011161"/>
    <lineage>
        <taxon>Eukaryota</taxon>
        <taxon>Metazoa</taxon>
        <taxon>Ecdysozoa</taxon>
        <taxon>Nematoda</taxon>
        <taxon>Chromadorea</taxon>
        <taxon>Plectida</taxon>
        <taxon>Plectina</taxon>
        <taxon>Plectoidea</taxon>
        <taxon>Plectidae</taxon>
        <taxon>Plectus</taxon>
    </lineage>
</organism>
<name>A0A914XEL6_9BILA</name>
<proteinExistence type="predicted"/>
<evidence type="ECO:0000313" key="1">
    <source>
        <dbReference type="Proteomes" id="UP000887566"/>
    </source>
</evidence>
<accession>A0A914XEL6</accession>
<protein>
    <submittedName>
        <fullName evidence="2">Uncharacterized protein</fullName>
    </submittedName>
</protein>
<dbReference type="Proteomes" id="UP000887566">
    <property type="component" value="Unplaced"/>
</dbReference>
<evidence type="ECO:0000313" key="2">
    <source>
        <dbReference type="WBParaSite" id="PSAMB.scaffold7345size7800.g29988.t1"/>
    </source>
</evidence>
<reference evidence="2" key="1">
    <citation type="submission" date="2022-11" db="UniProtKB">
        <authorList>
            <consortium name="WormBaseParasite"/>
        </authorList>
    </citation>
    <scope>IDENTIFICATION</scope>
</reference>
<dbReference type="WBParaSite" id="PSAMB.scaffold7345size7800.g29988.t1">
    <property type="protein sequence ID" value="PSAMB.scaffold7345size7800.g29988.t1"/>
    <property type="gene ID" value="PSAMB.scaffold7345size7800.g29988"/>
</dbReference>
<sequence>MATARAPELVGILAVFNKTVEESLNSIKSSWAEDLKKISLCLEASKIAIKKLHNQQAYEELVETTYALRKFTAVLQCIIGHIEQEVKKSTAENTNIIKMLGGTEEAEATRSAGGLYDYILKAANE</sequence>
<dbReference type="AlphaFoldDB" id="A0A914XEL6"/>
<keyword evidence="1" id="KW-1185">Reference proteome</keyword>